<dbReference type="Gene3D" id="3.40.47.10">
    <property type="match status" value="1"/>
</dbReference>
<dbReference type="Proteomes" id="UP001319180">
    <property type="component" value="Unassembled WGS sequence"/>
</dbReference>
<dbReference type="EMBL" id="JAHESC010000037">
    <property type="protein sequence ID" value="MBT1689191.1"/>
    <property type="molecule type" value="Genomic_DNA"/>
</dbReference>
<dbReference type="SUPFAM" id="SSF53901">
    <property type="entry name" value="Thiolase-like"/>
    <property type="match status" value="1"/>
</dbReference>
<proteinExistence type="predicted"/>
<accession>A0AAP2DBW8</accession>
<dbReference type="SUPFAM" id="SSF53474">
    <property type="entry name" value="alpha/beta-Hydrolases"/>
    <property type="match status" value="1"/>
</dbReference>
<dbReference type="PANTHER" id="PTHR43775">
    <property type="entry name" value="FATTY ACID SYNTHASE"/>
    <property type="match status" value="1"/>
</dbReference>
<evidence type="ECO:0000259" key="7">
    <source>
        <dbReference type="PROSITE" id="PS52004"/>
    </source>
</evidence>
<evidence type="ECO:0000313" key="10">
    <source>
        <dbReference type="Proteomes" id="UP001319180"/>
    </source>
</evidence>
<dbReference type="InterPro" id="IPR014030">
    <property type="entry name" value="Ketoacyl_synth_N"/>
</dbReference>
<comment type="function">
    <text evidence="4">Involved in production of the polyketide antibiotic thailandamide.</text>
</comment>
<dbReference type="InterPro" id="IPR006162">
    <property type="entry name" value="Ppantetheine_attach_site"/>
</dbReference>
<dbReference type="SUPFAM" id="SSF55048">
    <property type="entry name" value="Probable ACP-binding domain of malonyl-CoA ACP transacylase"/>
    <property type="match status" value="1"/>
</dbReference>
<dbReference type="FunFam" id="3.40.47.10:FF:000019">
    <property type="entry name" value="Polyketide synthase type I"/>
    <property type="match status" value="1"/>
</dbReference>
<dbReference type="GO" id="GO:0004315">
    <property type="term" value="F:3-oxoacyl-[acyl-carrier-protein] synthase activity"/>
    <property type="evidence" value="ECO:0007669"/>
    <property type="project" value="InterPro"/>
</dbReference>
<dbReference type="GO" id="GO:0004312">
    <property type="term" value="F:fatty acid synthase activity"/>
    <property type="evidence" value="ECO:0007669"/>
    <property type="project" value="TreeGrafter"/>
</dbReference>
<feature type="domain" description="PKS/mFAS DH" evidence="8">
    <location>
        <begin position="898"/>
        <end position="1193"/>
    </location>
</feature>
<dbReference type="PROSITE" id="PS50075">
    <property type="entry name" value="CARRIER"/>
    <property type="match status" value="1"/>
</dbReference>
<feature type="region of interest" description="N-terminal hotdog fold" evidence="5">
    <location>
        <begin position="898"/>
        <end position="1024"/>
    </location>
</feature>
<dbReference type="InterPro" id="IPR049551">
    <property type="entry name" value="PKS_DH_C"/>
</dbReference>
<dbReference type="Gene3D" id="3.10.129.110">
    <property type="entry name" value="Polyketide synthase dehydratase"/>
    <property type="match status" value="1"/>
</dbReference>
<dbReference type="SUPFAM" id="SSF51735">
    <property type="entry name" value="NAD(P)-binding Rossmann-fold domains"/>
    <property type="match status" value="2"/>
</dbReference>
<dbReference type="GO" id="GO:0031177">
    <property type="term" value="F:phosphopantetheine binding"/>
    <property type="evidence" value="ECO:0007669"/>
    <property type="project" value="InterPro"/>
</dbReference>
<dbReference type="PROSITE" id="PS52019">
    <property type="entry name" value="PKS_MFAS_DH"/>
    <property type="match status" value="1"/>
</dbReference>
<dbReference type="Gene3D" id="3.40.50.1820">
    <property type="entry name" value="alpha/beta hydrolase"/>
    <property type="match status" value="1"/>
</dbReference>
<dbReference type="PROSITE" id="PS00012">
    <property type="entry name" value="PHOSPHOPANTETHEINE"/>
    <property type="match status" value="1"/>
</dbReference>
<dbReference type="Gene3D" id="3.40.366.10">
    <property type="entry name" value="Malonyl-Coenzyme A Acyl Carrier Protein, domain 2"/>
    <property type="match status" value="1"/>
</dbReference>
<evidence type="ECO:0000259" key="8">
    <source>
        <dbReference type="PROSITE" id="PS52019"/>
    </source>
</evidence>
<keyword evidence="1" id="KW-0596">Phosphopantetheine</keyword>
<dbReference type="InterPro" id="IPR029058">
    <property type="entry name" value="AB_hydrolase_fold"/>
</dbReference>
<comment type="caution">
    <text evidence="9">The sequence shown here is derived from an EMBL/GenBank/DDBJ whole genome shotgun (WGS) entry which is preliminary data.</text>
</comment>
<dbReference type="SUPFAM" id="SSF47336">
    <property type="entry name" value="ACP-like"/>
    <property type="match status" value="1"/>
</dbReference>
<dbReference type="InterPro" id="IPR013968">
    <property type="entry name" value="PKS_KR"/>
</dbReference>
<dbReference type="InterPro" id="IPR018201">
    <property type="entry name" value="Ketoacyl_synth_AS"/>
</dbReference>
<evidence type="ECO:0000259" key="6">
    <source>
        <dbReference type="PROSITE" id="PS50075"/>
    </source>
</evidence>
<dbReference type="InterPro" id="IPR016039">
    <property type="entry name" value="Thiolase-like"/>
</dbReference>
<dbReference type="SMART" id="SM00823">
    <property type="entry name" value="PKS_PP"/>
    <property type="match status" value="1"/>
</dbReference>
<dbReference type="SMART" id="SM00822">
    <property type="entry name" value="PKS_KR"/>
    <property type="match status" value="1"/>
</dbReference>
<dbReference type="InterPro" id="IPR036736">
    <property type="entry name" value="ACP-like_sf"/>
</dbReference>
<dbReference type="Pfam" id="PF00109">
    <property type="entry name" value="ketoacyl-synt"/>
    <property type="match status" value="1"/>
</dbReference>
<dbReference type="Gene3D" id="3.40.50.720">
    <property type="entry name" value="NAD(P)-binding Rossmann-like Domain"/>
    <property type="match status" value="1"/>
</dbReference>
<dbReference type="Pfam" id="PF02801">
    <property type="entry name" value="Ketoacyl-synt_C"/>
    <property type="match status" value="1"/>
</dbReference>
<feature type="active site" description="Proton donor; for dehydratase activity" evidence="5">
    <location>
        <position position="1098"/>
    </location>
</feature>
<reference evidence="9 10" key="1">
    <citation type="submission" date="2021-05" db="EMBL/GenBank/DDBJ databases">
        <title>A Polyphasic approach of four new species of the genus Ohtaekwangia: Ohtaekwangia histidinii sp. nov., Ohtaekwangia cretensis sp. nov., Ohtaekwangia indiensis sp. nov., Ohtaekwangia reichenbachii sp. nov. from diverse environment.</title>
        <authorList>
            <person name="Octaviana S."/>
        </authorList>
    </citation>
    <scope>NUCLEOTIDE SEQUENCE [LARGE SCALE GENOMIC DNA]</scope>
    <source>
        <strain evidence="9 10">PWU37</strain>
    </source>
</reference>
<dbReference type="SMART" id="SM00827">
    <property type="entry name" value="PKS_AT"/>
    <property type="match status" value="1"/>
</dbReference>
<evidence type="ECO:0000256" key="5">
    <source>
        <dbReference type="PROSITE-ProRule" id="PRU01363"/>
    </source>
</evidence>
<feature type="domain" description="Carrier" evidence="6">
    <location>
        <begin position="1711"/>
        <end position="1788"/>
    </location>
</feature>
<dbReference type="Pfam" id="PF00550">
    <property type="entry name" value="PP-binding"/>
    <property type="match status" value="1"/>
</dbReference>
<dbReference type="FunFam" id="3.40.366.10:FF:000002">
    <property type="entry name" value="Probable polyketide synthase 2"/>
    <property type="match status" value="1"/>
</dbReference>
<dbReference type="SMART" id="SM00825">
    <property type="entry name" value="PKS_KS"/>
    <property type="match status" value="1"/>
</dbReference>
<evidence type="ECO:0000256" key="3">
    <source>
        <dbReference type="ARBA" id="ARBA00022679"/>
    </source>
</evidence>
<dbReference type="Pfam" id="PF00698">
    <property type="entry name" value="Acyl_transf_1"/>
    <property type="match status" value="1"/>
</dbReference>
<dbReference type="InterPro" id="IPR036291">
    <property type="entry name" value="NAD(P)-bd_dom_sf"/>
</dbReference>
<dbReference type="InterPro" id="IPR009081">
    <property type="entry name" value="PP-bd_ACP"/>
</dbReference>
<feature type="domain" description="Ketosynthase family 3 (KS3)" evidence="7">
    <location>
        <begin position="11"/>
        <end position="434"/>
    </location>
</feature>
<dbReference type="PANTHER" id="PTHR43775:SF37">
    <property type="entry name" value="SI:DKEY-61P9.11"/>
    <property type="match status" value="1"/>
</dbReference>
<name>A0AAP2DBW8_9BACT</name>
<dbReference type="InterPro" id="IPR049900">
    <property type="entry name" value="PKS_mFAS_DH"/>
</dbReference>
<dbReference type="GO" id="GO:0006633">
    <property type="term" value="P:fatty acid biosynthetic process"/>
    <property type="evidence" value="ECO:0007669"/>
    <property type="project" value="InterPro"/>
</dbReference>
<dbReference type="Pfam" id="PF14765">
    <property type="entry name" value="PS-DH"/>
    <property type="match status" value="1"/>
</dbReference>
<dbReference type="InterPro" id="IPR016036">
    <property type="entry name" value="Malonyl_transacylase_ACP-bd"/>
</dbReference>
<dbReference type="InterPro" id="IPR032821">
    <property type="entry name" value="PKS_assoc"/>
</dbReference>
<dbReference type="InterPro" id="IPR001227">
    <property type="entry name" value="Ac_transferase_dom_sf"/>
</dbReference>
<dbReference type="SMART" id="SM01294">
    <property type="entry name" value="PKS_PP_betabranch"/>
    <property type="match status" value="1"/>
</dbReference>
<feature type="region of interest" description="C-terminal hotdog fold" evidence="5">
    <location>
        <begin position="1035"/>
        <end position="1193"/>
    </location>
</feature>
<dbReference type="InterPro" id="IPR016035">
    <property type="entry name" value="Acyl_Trfase/lysoPLipase"/>
</dbReference>
<dbReference type="Pfam" id="PF21089">
    <property type="entry name" value="PKS_DH_N"/>
    <property type="match status" value="1"/>
</dbReference>
<dbReference type="PROSITE" id="PS52004">
    <property type="entry name" value="KS3_2"/>
    <property type="match status" value="1"/>
</dbReference>
<dbReference type="SMART" id="SM00826">
    <property type="entry name" value="PKS_DH"/>
    <property type="match status" value="1"/>
</dbReference>
<dbReference type="Pfam" id="PF00975">
    <property type="entry name" value="Thioesterase"/>
    <property type="match status" value="1"/>
</dbReference>
<dbReference type="InterPro" id="IPR042104">
    <property type="entry name" value="PKS_dehydratase_sf"/>
</dbReference>
<feature type="active site" description="Proton acceptor; for dehydratase activity" evidence="5">
    <location>
        <position position="931"/>
    </location>
</feature>
<dbReference type="Pfam" id="PF16197">
    <property type="entry name" value="KAsynt_C_assoc"/>
    <property type="match status" value="1"/>
</dbReference>
<evidence type="ECO:0000256" key="2">
    <source>
        <dbReference type="ARBA" id="ARBA00022553"/>
    </source>
</evidence>
<dbReference type="CDD" id="cd08955">
    <property type="entry name" value="KR_2_FAS_SDR_x"/>
    <property type="match status" value="1"/>
</dbReference>
<dbReference type="SUPFAM" id="SSF52151">
    <property type="entry name" value="FabD/lysophospholipase-like"/>
    <property type="match status" value="1"/>
</dbReference>
<protein>
    <submittedName>
        <fullName evidence="9">SDR family NAD(P)-dependent oxidoreductase</fullName>
    </submittedName>
</protein>
<keyword evidence="10" id="KW-1185">Reference proteome</keyword>
<evidence type="ECO:0000256" key="4">
    <source>
        <dbReference type="ARBA" id="ARBA00054155"/>
    </source>
</evidence>
<dbReference type="InterPro" id="IPR050091">
    <property type="entry name" value="PKS_NRPS_Biosynth_Enz"/>
</dbReference>
<dbReference type="InterPro" id="IPR057326">
    <property type="entry name" value="KR_dom"/>
</dbReference>
<keyword evidence="2" id="KW-0597">Phosphoprotein</keyword>
<sequence>MKDASENFVPRQPVAIVGLSCRFPGAPTPEAFWELLRHGRDAVQEIPADRWAVDDYYDADPATPDKTHQRHAALLDNIHTFDPLFFSISPAEAAEMNPSQKLALELVWEAIERSAMPHATVQGAHAGVYVGNIWSDFEHYRKHRHARVTPHSAVGQSANIIANRVSFAFGFTGPSMVIDTGCSSSLVALHLACQALWDGSISLGVVAGVNHLLDPDQYILLSKFGGLSVKGRCSTFDADADGFVRGEGGGVLLVKTLAQAERDGDRIYAVIRGTAMNNNGYNETLPATSVAGQRQLLAEAYAHSGLLPHMIQYVEAHGTGTRRGDPTEAQALGEFFRTGRTRPLHIGSVKTNIGHLEAAAGMAGLIKVVLSMQHRELPPSLHFRRPNPNIPFDALKLHVQQAAGPWPAATGEPLRAGINSFGWGGTNAHTVLEEYRPVVPPRPARSAPAHYCLPLSAASDSALRAYVAAYRDTLAGASPETLADVCIATALRKPALACRALFAAADRDGLLRALDQYLQQDTTSTPPAPATARVVMVFPGQGGQWLGMGTELYRREPVFRRAIDACAAAYAPYVDWSLTDQLEATPDTSRLAEIQVVQPVLCAIQIALARLWMSWGIVVHGVVGHSMGEVAAAHIAGSLTLEDAARIICTRSRLMKIISGQGAMAVTDLSPVEAETWIQQYPDLTLAVSNSPTSTVLAGDRLAMTTLVQALEQAQRFVRPVNVDVASHSRQVDPLQEPLRHALRALKPSKAAMAFYSTVRGRKVDGTTLDAAYWADNLRNTVQFATVVRSLLSEAPTLFLEVGPHPVLINAIHENAAACPGAAYSTLSSGYRDTPEHDTLYQSLAGLYQQGCDIPWHRFYQGHEAPPIQLPSYPFQRNLYTLQQRTAPRTAHRAATRAPLLGQRIPLAGIDTLFYWDTTVSLDAFPYLQDHRAHGDVVLPGAAYIELVLEAIASLALPGTPVLSALQFLQPVVLVRGEDVRLQLRIQCDREHYTFQCSRAQEDSDGLTWHPVAEGLLQLPARPETAAPPLSVYPFHVQPGATYYDALTTLGLPYGPAFRQLQELQSNEVHSTVHFSVRAADVVQATAGRYRIHPALLDACFQPLFYRVLAEPGHGFHGAATYLTGVDLLQVLAPTPAADQLLEGTAVLHTPEVDEARGRITVTADIFVHTGDGTLFLYLRGLEGVVLDTGRETRRREALRQWFYTVQWEKLQTHSTPGAALHGTWLVLGDPCGLSDLVVEKMEQAGLRCIHAAPDDAFTRVGIRQYTLDYTSAHGYTQLLQAIDAAPGESLTGIVLMASLSYTWKDPSLTAESLDEYQVYGSASLLHLVQALQRRQTTSPPQLVVVTNGIYAVGRADDVAQPLHSPLAGLTRVLGNELPQYRARCIDLSANPSYDELYSVADALYPTAEQVVAFRGGDRYVPRLRQPAINPPPITDTVFRETATYLVTGFRGIAFPFVEWMVRRGARNIALVSRSADVPAALEARFAALEAQGCRMRLFAADCGDYAALQAVVSHVDTTMPPLRGVVHAAGIIHAQPLTEISASDLRDTLHPKMKGAWNLHLLTQHRSLDCFILFSSAAALIGLSGQGSYVAANTFLDTLAHSRRCMGLPGMSLNWGVMLDSGMVADTDGLEAYARAEGFIPATMEEALRAFDALYPDNPVQAGLLRLDAAAMAQYYTTLAQTPYFRGLLTAAPPPAVVSPGLAIPTEPEARTAYLLQRVVHHTAAIAHVPVAQITPTMTFRRLGLDSIMAVQLRNLLEAETGATLSVAMFWAHPSLQAFAAFLSQSIAGAATPAAIPPAADPTCWFTIPRPAPTAALRLFCLHDAGGDAALFQGWEMLLGANIELVLIELPGRGRCLEAPSYETIDTLLRDLVHALLPKLDRPYLLFGHSLGGLLAFELVRALRRGKHPLPQRLFVSSTPALTTYNAQEYDPAMSDAALTAAFPHLGHATGDAAWQQYKRRLLRQDLQLVYHYKHHREAPLDIPVTVLFGTDDPRVSAQQAAAWEPETTSSCNILPRPGGHRFVDQDAAYITSLVLAEVPAVPASILPNR</sequence>
<dbReference type="PROSITE" id="PS00606">
    <property type="entry name" value="KS3_1"/>
    <property type="match status" value="1"/>
</dbReference>
<dbReference type="Gene3D" id="1.10.1200.10">
    <property type="entry name" value="ACP-like"/>
    <property type="match status" value="1"/>
</dbReference>
<dbReference type="InterPro" id="IPR014043">
    <property type="entry name" value="Acyl_transferase_dom"/>
</dbReference>
<evidence type="ECO:0000256" key="1">
    <source>
        <dbReference type="ARBA" id="ARBA00022450"/>
    </source>
</evidence>
<dbReference type="Gene3D" id="3.30.70.3290">
    <property type="match status" value="1"/>
</dbReference>
<dbReference type="Pfam" id="PF08659">
    <property type="entry name" value="KR"/>
    <property type="match status" value="1"/>
</dbReference>
<dbReference type="CDD" id="cd00833">
    <property type="entry name" value="PKS"/>
    <property type="match status" value="1"/>
</dbReference>
<dbReference type="InterPro" id="IPR020806">
    <property type="entry name" value="PKS_PP-bd"/>
</dbReference>
<dbReference type="InterPro" id="IPR001031">
    <property type="entry name" value="Thioesterase"/>
</dbReference>
<organism evidence="9 10">
    <name type="scientific">Dawidia soli</name>
    <dbReference type="NCBI Taxonomy" id="2782352"/>
    <lineage>
        <taxon>Bacteria</taxon>
        <taxon>Pseudomonadati</taxon>
        <taxon>Bacteroidota</taxon>
        <taxon>Cytophagia</taxon>
        <taxon>Cytophagales</taxon>
        <taxon>Chryseotaleaceae</taxon>
        <taxon>Dawidia</taxon>
    </lineage>
</organism>
<gene>
    <name evidence="9" type="ORF">KK078_21680</name>
</gene>
<dbReference type="InterPro" id="IPR020807">
    <property type="entry name" value="PKS_DH"/>
</dbReference>
<keyword evidence="3" id="KW-0808">Transferase</keyword>
<dbReference type="InterPro" id="IPR049552">
    <property type="entry name" value="PKS_DH_N"/>
</dbReference>
<dbReference type="InterPro" id="IPR020841">
    <property type="entry name" value="PKS_Beta-ketoAc_synthase_dom"/>
</dbReference>
<dbReference type="InterPro" id="IPR014031">
    <property type="entry name" value="Ketoacyl_synth_C"/>
</dbReference>
<evidence type="ECO:0000313" key="9">
    <source>
        <dbReference type="EMBL" id="MBT1689191.1"/>
    </source>
</evidence>
<dbReference type="RefSeq" id="WP_254092415.1">
    <property type="nucleotide sequence ID" value="NZ_JAHESC010000037.1"/>
</dbReference>